<keyword evidence="5 9" id="KW-0378">Hydrolase</keyword>
<evidence type="ECO:0000256" key="6">
    <source>
        <dbReference type="ARBA" id="ARBA00022842"/>
    </source>
</evidence>
<feature type="domain" description="PPM-type phosphatase" evidence="10">
    <location>
        <begin position="15"/>
        <end position="326"/>
    </location>
</feature>
<dbReference type="InterPro" id="IPR001932">
    <property type="entry name" value="PPM-type_phosphatase-like_dom"/>
</dbReference>
<dbReference type="EC" id="3.1.3.16" evidence="3"/>
<keyword evidence="12" id="KW-1185">Reference proteome</keyword>
<sequence>MKINKQVCPLNIPPLWGLSSICGRMSEMEDSVIAHPHFLNIPSHMFGDGQILGPENQDSDLTSHLFGVFDGHGGSQVADYCREHLHRALAEELSISSEANSQNENGLHNWKEEWTKVFVSCLRKLDDEVGGFPIAASRNPVRPPIASDSVGSTAVVAVVCSTHIIVANCGDSRAVLCRGKASMPLSVDHKPNREDECARIEAAGGRVINWEGYRVSGVLAMSRSIGDRYLRPYVIADPELMFVPRTKEDECLILASDGLWDVMTNQEACDLARRRMLLWHKKNGATISKERGQGVDPAAQDAADYLTQFALCRGSKDNISVVVVDLKAQRKVRNKT</sequence>
<dbReference type="GO" id="GO:0004722">
    <property type="term" value="F:protein serine/threonine phosphatase activity"/>
    <property type="evidence" value="ECO:0007669"/>
    <property type="project" value="UniProtKB-EC"/>
</dbReference>
<dbReference type="PROSITE" id="PS51746">
    <property type="entry name" value="PPM_2"/>
    <property type="match status" value="1"/>
</dbReference>
<reference evidence="11 12" key="1">
    <citation type="journal article" date="2015" name="Proc. Natl. Acad. Sci. U.S.A.">
        <title>The resurrection genome of Boea hygrometrica: A blueprint for survival of dehydration.</title>
        <authorList>
            <person name="Xiao L."/>
            <person name="Yang G."/>
            <person name="Zhang L."/>
            <person name="Yang X."/>
            <person name="Zhao S."/>
            <person name="Ji Z."/>
            <person name="Zhou Q."/>
            <person name="Hu M."/>
            <person name="Wang Y."/>
            <person name="Chen M."/>
            <person name="Xu Y."/>
            <person name="Jin H."/>
            <person name="Xiao X."/>
            <person name="Hu G."/>
            <person name="Bao F."/>
            <person name="Hu Y."/>
            <person name="Wan P."/>
            <person name="Li L."/>
            <person name="Deng X."/>
            <person name="Kuang T."/>
            <person name="Xiang C."/>
            <person name="Zhu J.K."/>
            <person name="Oliver M.J."/>
            <person name="He Y."/>
        </authorList>
    </citation>
    <scope>NUCLEOTIDE SEQUENCE [LARGE SCALE GENOMIC DNA]</scope>
    <source>
        <strain evidence="12">cv. XS01</strain>
    </source>
</reference>
<comment type="cofactor">
    <cofactor evidence="2">
        <name>Mg(2+)</name>
        <dbReference type="ChEBI" id="CHEBI:18420"/>
    </cofactor>
</comment>
<keyword evidence="4" id="KW-0479">Metal-binding</keyword>
<keyword evidence="7 9" id="KW-0904">Protein phosphatase</keyword>
<evidence type="ECO:0000256" key="9">
    <source>
        <dbReference type="RuleBase" id="RU003465"/>
    </source>
</evidence>
<evidence type="ECO:0000256" key="3">
    <source>
        <dbReference type="ARBA" id="ARBA00013081"/>
    </source>
</evidence>
<evidence type="ECO:0000313" key="12">
    <source>
        <dbReference type="Proteomes" id="UP000250235"/>
    </source>
</evidence>
<evidence type="ECO:0000256" key="4">
    <source>
        <dbReference type="ARBA" id="ARBA00022723"/>
    </source>
</evidence>
<dbReference type="SMART" id="SM00332">
    <property type="entry name" value="PP2Cc"/>
    <property type="match status" value="1"/>
</dbReference>
<evidence type="ECO:0000256" key="2">
    <source>
        <dbReference type="ARBA" id="ARBA00001946"/>
    </source>
</evidence>
<dbReference type="CDD" id="cd00143">
    <property type="entry name" value="PP2Cc"/>
    <property type="match status" value="1"/>
</dbReference>
<dbReference type="InterPro" id="IPR000222">
    <property type="entry name" value="PP2C_BS"/>
</dbReference>
<evidence type="ECO:0000256" key="8">
    <source>
        <dbReference type="ARBA" id="ARBA00023211"/>
    </source>
</evidence>
<dbReference type="SUPFAM" id="SSF81606">
    <property type="entry name" value="PP2C-like"/>
    <property type="match status" value="1"/>
</dbReference>
<comment type="cofactor">
    <cofactor evidence="1">
        <name>Mn(2+)</name>
        <dbReference type="ChEBI" id="CHEBI:29035"/>
    </cofactor>
</comment>
<organism evidence="11 12">
    <name type="scientific">Dorcoceras hygrometricum</name>
    <dbReference type="NCBI Taxonomy" id="472368"/>
    <lineage>
        <taxon>Eukaryota</taxon>
        <taxon>Viridiplantae</taxon>
        <taxon>Streptophyta</taxon>
        <taxon>Embryophyta</taxon>
        <taxon>Tracheophyta</taxon>
        <taxon>Spermatophyta</taxon>
        <taxon>Magnoliopsida</taxon>
        <taxon>eudicotyledons</taxon>
        <taxon>Gunneridae</taxon>
        <taxon>Pentapetalae</taxon>
        <taxon>asterids</taxon>
        <taxon>lamiids</taxon>
        <taxon>Lamiales</taxon>
        <taxon>Gesneriaceae</taxon>
        <taxon>Didymocarpoideae</taxon>
        <taxon>Trichosporeae</taxon>
        <taxon>Loxocarpinae</taxon>
        <taxon>Dorcoceras</taxon>
    </lineage>
</organism>
<evidence type="ECO:0000313" key="11">
    <source>
        <dbReference type="EMBL" id="KZV58207.1"/>
    </source>
</evidence>
<evidence type="ECO:0000256" key="1">
    <source>
        <dbReference type="ARBA" id="ARBA00001936"/>
    </source>
</evidence>
<dbReference type="EMBL" id="KQ986815">
    <property type="protein sequence ID" value="KZV58207.1"/>
    <property type="molecule type" value="Genomic_DNA"/>
</dbReference>
<evidence type="ECO:0000259" key="10">
    <source>
        <dbReference type="PROSITE" id="PS51746"/>
    </source>
</evidence>
<dbReference type="AlphaFoldDB" id="A0A2Z7DDZ9"/>
<dbReference type="FunFam" id="3.60.40.10:FF:000041">
    <property type="entry name" value="Protein phosphatase 2C 51"/>
    <property type="match status" value="1"/>
</dbReference>
<dbReference type="Pfam" id="PF00481">
    <property type="entry name" value="PP2C"/>
    <property type="match status" value="1"/>
</dbReference>
<gene>
    <name evidence="11" type="ORF">F511_03892</name>
</gene>
<comment type="similarity">
    <text evidence="9">Belongs to the PP2C family.</text>
</comment>
<dbReference type="InterPro" id="IPR015655">
    <property type="entry name" value="PP2C"/>
</dbReference>
<dbReference type="Proteomes" id="UP000250235">
    <property type="component" value="Unassembled WGS sequence"/>
</dbReference>
<evidence type="ECO:0000256" key="5">
    <source>
        <dbReference type="ARBA" id="ARBA00022801"/>
    </source>
</evidence>
<proteinExistence type="inferred from homology"/>
<dbReference type="InterPro" id="IPR036457">
    <property type="entry name" value="PPM-type-like_dom_sf"/>
</dbReference>
<dbReference type="Gene3D" id="3.60.40.10">
    <property type="entry name" value="PPM-type phosphatase domain"/>
    <property type="match status" value="1"/>
</dbReference>
<keyword evidence="6" id="KW-0460">Magnesium</keyword>
<evidence type="ECO:0000256" key="7">
    <source>
        <dbReference type="ARBA" id="ARBA00022912"/>
    </source>
</evidence>
<dbReference type="PANTHER" id="PTHR47992">
    <property type="entry name" value="PROTEIN PHOSPHATASE"/>
    <property type="match status" value="1"/>
</dbReference>
<dbReference type="OrthoDB" id="10264738at2759"/>
<accession>A0A2Z7DDZ9</accession>
<name>A0A2Z7DDZ9_9LAMI</name>
<keyword evidence="8" id="KW-0464">Manganese</keyword>
<dbReference type="PROSITE" id="PS01032">
    <property type="entry name" value="PPM_1"/>
    <property type="match status" value="1"/>
</dbReference>
<dbReference type="GO" id="GO:0046872">
    <property type="term" value="F:metal ion binding"/>
    <property type="evidence" value="ECO:0007669"/>
    <property type="project" value="UniProtKB-KW"/>
</dbReference>
<protein>
    <recommendedName>
        <fullName evidence="3">protein-serine/threonine phosphatase</fullName>
        <ecNumber evidence="3">3.1.3.16</ecNumber>
    </recommendedName>
</protein>